<proteinExistence type="inferred from homology"/>
<dbReference type="Pfam" id="PF08327">
    <property type="entry name" value="AHSA1"/>
    <property type="match status" value="1"/>
</dbReference>
<reference evidence="4" key="2">
    <citation type="submission" date="2016-04" db="EMBL/GenBank/DDBJ databases">
        <title>Planomonospora sphaerica JCM9374 whole genome shotgun sequence.</title>
        <authorList>
            <person name="Suzuki T."/>
            <person name="Dohra H."/>
            <person name="Kodani S."/>
        </authorList>
    </citation>
    <scope>NUCLEOTIDE SEQUENCE [LARGE SCALE GENOMIC DNA]</scope>
    <source>
        <strain evidence="4">JCM 9374</strain>
    </source>
</reference>
<organism evidence="3 4">
    <name type="scientific">Planomonospora sphaerica</name>
    <dbReference type="NCBI Taxonomy" id="161355"/>
    <lineage>
        <taxon>Bacteria</taxon>
        <taxon>Bacillati</taxon>
        <taxon>Actinomycetota</taxon>
        <taxon>Actinomycetes</taxon>
        <taxon>Streptosporangiales</taxon>
        <taxon>Streptosporangiaceae</taxon>
        <taxon>Planomonospora</taxon>
    </lineage>
</organism>
<dbReference type="AlphaFoldDB" id="A0A161LL63"/>
<dbReference type="CDD" id="cd08898">
    <property type="entry name" value="SRPBCC_CalC_Aha1-like_5"/>
    <property type="match status" value="1"/>
</dbReference>
<comment type="similarity">
    <text evidence="1">Belongs to the AHA1 family.</text>
</comment>
<evidence type="ECO:0000259" key="2">
    <source>
        <dbReference type="Pfam" id="PF08327"/>
    </source>
</evidence>
<gene>
    <name evidence="3" type="ORF">PS9374_03333</name>
</gene>
<dbReference type="SUPFAM" id="SSF55961">
    <property type="entry name" value="Bet v1-like"/>
    <property type="match status" value="1"/>
</dbReference>
<accession>A0A161LL63</accession>
<name>A0A161LL63_9ACTN</name>
<evidence type="ECO:0000313" key="4">
    <source>
        <dbReference type="Proteomes" id="UP000077701"/>
    </source>
</evidence>
<dbReference type="RefSeq" id="WP_068897823.1">
    <property type="nucleotide sequence ID" value="NZ_BDCX01000007.1"/>
</dbReference>
<evidence type="ECO:0000256" key="1">
    <source>
        <dbReference type="ARBA" id="ARBA00006817"/>
    </source>
</evidence>
<sequence>MEYGSIEREIHIDAPPEVVFEVVSRPEHITQWWSDGADVEATPGAVGELVWGDRADVLPITVVDAEPPRLFSFRWCYPDGEADASAASLLITFELAPSGAGTRLRLTETGFREMGWEAAKLAEHYRDHVAGWDVFVPRLGEYAARLVSAP</sequence>
<comment type="caution">
    <text evidence="3">The sequence shown here is derived from an EMBL/GenBank/DDBJ whole genome shotgun (WGS) entry which is preliminary data.</text>
</comment>
<dbReference type="STRING" id="161355.PS9374_03333"/>
<dbReference type="InterPro" id="IPR023393">
    <property type="entry name" value="START-like_dom_sf"/>
</dbReference>
<dbReference type="Proteomes" id="UP000077701">
    <property type="component" value="Unassembled WGS sequence"/>
</dbReference>
<dbReference type="InterPro" id="IPR013538">
    <property type="entry name" value="ASHA1/2-like_C"/>
</dbReference>
<evidence type="ECO:0000313" key="3">
    <source>
        <dbReference type="EMBL" id="GAT67675.1"/>
    </source>
</evidence>
<dbReference type="OrthoDB" id="9803476at2"/>
<dbReference type="EMBL" id="BDCX01000007">
    <property type="protein sequence ID" value="GAT67675.1"/>
    <property type="molecule type" value="Genomic_DNA"/>
</dbReference>
<keyword evidence="4" id="KW-1185">Reference proteome</keyword>
<feature type="domain" description="Activator of Hsp90 ATPase homologue 1/2-like C-terminal" evidence="2">
    <location>
        <begin position="13"/>
        <end position="142"/>
    </location>
</feature>
<dbReference type="Gene3D" id="3.30.530.20">
    <property type="match status" value="1"/>
</dbReference>
<protein>
    <submittedName>
        <fullName evidence="3">Activator of Hsp90 ATPase 1 family protein</fullName>
    </submittedName>
</protein>
<reference evidence="3 4" key="1">
    <citation type="journal article" date="2016" name="Genome Announc.">
        <title>Draft Genome Sequence of Planomonospora sphaerica JCM9374, a Rare Actinomycete.</title>
        <authorList>
            <person name="Dohra H."/>
            <person name="Suzuki T."/>
            <person name="Inoue Y."/>
            <person name="Kodani S."/>
        </authorList>
    </citation>
    <scope>NUCLEOTIDE SEQUENCE [LARGE SCALE GENOMIC DNA]</scope>
    <source>
        <strain evidence="3 4">JCM 9374</strain>
    </source>
</reference>